<gene>
    <name evidence="2" type="ORF">OE104_10060</name>
</gene>
<sequence length="113" mass="13138">MEQKYFFYDNQIELEKVEDQIERKILARGGKMMISKVYFQEGAVAPRHQHFHEQVTYCLKGKVEFYIGDQTAIIEPGDSVYIPPHCLHGCKVLEGDAILLDIFTPQREDFLSN</sequence>
<dbReference type="InterPro" id="IPR025499">
    <property type="entry name" value="KdgF"/>
</dbReference>
<protein>
    <submittedName>
        <fullName evidence="2">Cupin domain-containing protein</fullName>
    </submittedName>
</protein>
<dbReference type="InterPro" id="IPR011051">
    <property type="entry name" value="RmlC_Cupin_sf"/>
</dbReference>
<dbReference type="PANTHER" id="PTHR40112:SF1">
    <property type="entry name" value="H2HPP ISOMERASE"/>
    <property type="match status" value="1"/>
</dbReference>
<evidence type="ECO:0000313" key="2">
    <source>
        <dbReference type="EMBL" id="WAA08946.1"/>
    </source>
</evidence>
<dbReference type="Proteomes" id="UP001164718">
    <property type="component" value="Chromosome"/>
</dbReference>
<dbReference type="Pfam" id="PF07883">
    <property type="entry name" value="Cupin_2"/>
    <property type="match status" value="1"/>
</dbReference>
<dbReference type="PIRSF" id="PIRSF029883">
    <property type="entry name" value="KdgF"/>
    <property type="match status" value="1"/>
</dbReference>
<dbReference type="AlphaFoldDB" id="A0A9E8LSX2"/>
<dbReference type="SUPFAM" id="SSF51182">
    <property type="entry name" value="RmlC-like cupins"/>
    <property type="match status" value="1"/>
</dbReference>
<proteinExistence type="predicted"/>
<name>A0A9E8LSX2_9BACI</name>
<feature type="domain" description="Cupin type-2" evidence="1">
    <location>
        <begin position="37"/>
        <end position="102"/>
    </location>
</feature>
<accession>A0A9E8LSX2</accession>
<evidence type="ECO:0000313" key="3">
    <source>
        <dbReference type="Proteomes" id="UP001164718"/>
    </source>
</evidence>
<dbReference type="Gene3D" id="2.60.120.10">
    <property type="entry name" value="Jelly Rolls"/>
    <property type="match status" value="1"/>
</dbReference>
<dbReference type="RefSeq" id="WP_275416730.1">
    <property type="nucleotide sequence ID" value="NZ_CP106878.1"/>
</dbReference>
<dbReference type="PANTHER" id="PTHR40112">
    <property type="entry name" value="H2HPP ISOMERASE"/>
    <property type="match status" value="1"/>
</dbReference>
<dbReference type="KEGG" id="faf:OE104_10060"/>
<dbReference type="InterPro" id="IPR013096">
    <property type="entry name" value="Cupin_2"/>
</dbReference>
<organism evidence="2 3">
    <name type="scientific">Fervidibacillus albus</name>
    <dbReference type="NCBI Taxonomy" id="2980026"/>
    <lineage>
        <taxon>Bacteria</taxon>
        <taxon>Bacillati</taxon>
        <taxon>Bacillota</taxon>
        <taxon>Bacilli</taxon>
        <taxon>Bacillales</taxon>
        <taxon>Bacillaceae</taxon>
        <taxon>Fervidibacillus</taxon>
    </lineage>
</organism>
<dbReference type="InterPro" id="IPR052535">
    <property type="entry name" value="Bacilysin_H2HPP_isomerase"/>
</dbReference>
<evidence type="ECO:0000259" key="1">
    <source>
        <dbReference type="Pfam" id="PF07883"/>
    </source>
</evidence>
<keyword evidence="3" id="KW-1185">Reference proteome</keyword>
<dbReference type="EMBL" id="CP106878">
    <property type="protein sequence ID" value="WAA08946.1"/>
    <property type="molecule type" value="Genomic_DNA"/>
</dbReference>
<dbReference type="CDD" id="cd02238">
    <property type="entry name" value="cupin_KdgF"/>
    <property type="match status" value="1"/>
</dbReference>
<reference evidence="2" key="1">
    <citation type="submission" date="2022-09" db="EMBL/GenBank/DDBJ databases">
        <title>Complete Genomes of Fervidibacillus albus and Fervidibacillus halotolerans isolated from tidal flat sediments.</title>
        <authorList>
            <person name="Kwon K.K."/>
            <person name="Yang S.-H."/>
            <person name="Park M.J."/>
            <person name="Oh H.-M."/>
        </authorList>
    </citation>
    <scope>NUCLEOTIDE SEQUENCE</scope>
    <source>
        <strain evidence="2">MEBiC13591</strain>
    </source>
</reference>
<dbReference type="InterPro" id="IPR014710">
    <property type="entry name" value="RmlC-like_jellyroll"/>
</dbReference>